<accession>A0A0U5BWU9</accession>
<organism evidence="2 3">
    <name type="scientific">Microcella alkaliphila</name>
    <dbReference type="NCBI Taxonomy" id="279828"/>
    <lineage>
        <taxon>Bacteria</taxon>
        <taxon>Bacillati</taxon>
        <taxon>Actinomycetota</taxon>
        <taxon>Actinomycetes</taxon>
        <taxon>Micrococcales</taxon>
        <taxon>Microbacteriaceae</taxon>
        <taxon>Microcella</taxon>
    </lineage>
</organism>
<dbReference type="RefSeq" id="WP_096422478.1">
    <property type="nucleotide sequence ID" value="NZ_AP017315.1"/>
</dbReference>
<name>A0A0U5BWU9_9MICO</name>
<dbReference type="EMBL" id="AP017315">
    <property type="protein sequence ID" value="BAU32957.1"/>
    <property type="molecule type" value="Genomic_DNA"/>
</dbReference>
<protein>
    <submittedName>
        <fullName evidence="2">Acyl-CoA dehydrogenase</fullName>
    </submittedName>
</protein>
<sequence>MTEHNDTTAELAAAIDRALREAQLPAGGAVHAESVTLIAAPEPSEAESGAGLSTLDGADGD</sequence>
<gene>
    <name evidence="2" type="ORF">MalAC0309_2114</name>
</gene>
<dbReference type="OrthoDB" id="5123432at2"/>
<feature type="compositionally biased region" description="Low complexity" evidence="1">
    <location>
        <begin position="40"/>
        <end position="51"/>
    </location>
</feature>
<dbReference type="AlphaFoldDB" id="A0A0U5BWU9"/>
<dbReference type="KEGG" id="malk:MalAC0309_2114"/>
<reference evidence="2 3" key="2">
    <citation type="submission" date="2016-01" db="EMBL/GenBank/DDBJ databases">
        <title>Microcella alkaliphila JAM AC0309 whole genome shotgun sequence.</title>
        <authorList>
            <person name="Kurata A."/>
            <person name="Hirose Y."/>
            <person name="Kishimoto N."/>
            <person name="Kobayashi T."/>
        </authorList>
    </citation>
    <scope>NUCLEOTIDE SEQUENCE [LARGE SCALE GENOMIC DNA]</scope>
    <source>
        <strain evidence="2 3">JAM AC0309</strain>
    </source>
</reference>
<feature type="region of interest" description="Disordered" evidence="1">
    <location>
        <begin position="40"/>
        <end position="61"/>
    </location>
</feature>
<proteinExistence type="predicted"/>
<reference evidence="3" key="1">
    <citation type="submission" date="2015-12" db="EMBL/GenBank/DDBJ databases">
        <authorList>
            <person name="Shamseldin A."/>
            <person name="Moawad H."/>
            <person name="Abd El-Rahim W.M."/>
            <person name="Sadowsky M.J."/>
        </authorList>
    </citation>
    <scope>NUCLEOTIDE SEQUENCE [LARGE SCALE GENOMIC DNA]</scope>
    <source>
        <strain evidence="3">JAM AC0309</strain>
    </source>
</reference>
<dbReference type="Proteomes" id="UP000218965">
    <property type="component" value="Chromosome"/>
</dbReference>
<evidence type="ECO:0000256" key="1">
    <source>
        <dbReference type="SAM" id="MobiDB-lite"/>
    </source>
</evidence>
<evidence type="ECO:0000313" key="3">
    <source>
        <dbReference type="Proteomes" id="UP000218965"/>
    </source>
</evidence>
<evidence type="ECO:0000313" key="2">
    <source>
        <dbReference type="EMBL" id="BAU32957.1"/>
    </source>
</evidence>